<gene>
    <name evidence="1" type="ORF">STRIP9103_03903</name>
</gene>
<keyword evidence="2" id="KW-1185">Reference proteome</keyword>
<reference evidence="1 2" key="1">
    <citation type="submission" date="2012-11" db="EMBL/GenBank/DDBJ databases">
        <authorList>
            <person name="Huguet-Tapia J.C."/>
            <person name="Durkin A.S."/>
            <person name="Pettis G.S."/>
            <person name="Badger J.H."/>
        </authorList>
    </citation>
    <scope>NUCLEOTIDE SEQUENCE [LARGE SCALE GENOMIC DNA]</scope>
    <source>
        <strain evidence="1 2">91-03</strain>
    </source>
</reference>
<dbReference type="EMBL" id="AEJC01000056">
    <property type="protein sequence ID" value="EKX68880.1"/>
    <property type="molecule type" value="Genomic_DNA"/>
</dbReference>
<sequence>MWGARAVGADRVRGGAVAGNAEYRGFGADSGEADRRFVRDTVLMTPSS</sequence>
<dbReference type="AlphaFoldDB" id="L1L866"/>
<dbReference type="PATRIC" id="fig|698759.3.peg.625"/>
<evidence type="ECO:0000313" key="2">
    <source>
        <dbReference type="Proteomes" id="UP000010411"/>
    </source>
</evidence>
<accession>L1L866</accession>
<proteinExistence type="predicted"/>
<organism evidence="1 2">
    <name type="scientific">Streptomyces ipomoeae 91-03</name>
    <dbReference type="NCBI Taxonomy" id="698759"/>
    <lineage>
        <taxon>Bacteria</taxon>
        <taxon>Bacillati</taxon>
        <taxon>Actinomycetota</taxon>
        <taxon>Actinomycetes</taxon>
        <taxon>Kitasatosporales</taxon>
        <taxon>Streptomycetaceae</taxon>
        <taxon>Streptomyces</taxon>
    </lineage>
</organism>
<name>L1L866_9ACTN</name>
<dbReference type="Proteomes" id="UP000010411">
    <property type="component" value="Unassembled WGS sequence"/>
</dbReference>
<protein>
    <submittedName>
        <fullName evidence="1">Uncharacterized protein</fullName>
    </submittedName>
</protein>
<evidence type="ECO:0000313" key="1">
    <source>
        <dbReference type="EMBL" id="EKX68880.1"/>
    </source>
</evidence>
<comment type="caution">
    <text evidence="1">The sequence shown here is derived from an EMBL/GenBank/DDBJ whole genome shotgun (WGS) entry which is preliminary data.</text>
</comment>